<organism evidence="2 3">
    <name type="scientific">Paralvinella palmiformis</name>
    <dbReference type="NCBI Taxonomy" id="53620"/>
    <lineage>
        <taxon>Eukaryota</taxon>
        <taxon>Metazoa</taxon>
        <taxon>Spiralia</taxon>
        <taxon>Lophotrochozoa</taxon>
        <taxon>Annelida</taxon>
        <taxon>Polychaeta</taxon>
        <taxon>Sedentaria</taxon>
        <taxon>Canalipalpata</taxon>
        <taxon>Terebellida</taxon>
        <taxon>Terebelliformia</taxon>
        <taxon>Alvinellidae</taxon>
        <taxon>Paralvinella</taxon>
    </lineage>
</organism>
<dbReference type="Proteomes" id="UP001208570">
    <property type="component" value="Unassembled WGS sequence"/>
</dbReference>
<keyword evidence="1" id="KW-1133">Transmembrane helix</keyword>
<feature type="transmembrane region" description="Helical" evidence="1">
    <location>
        <begin position="6"/>
        <end position="22"/>
    </location>
</feature>
<reference evidence="2" key="1">
    <citation type="journal article" date="2023" name="Mol. Biol. Evol.">
        <title>Third-Generation Sequencing Reveals the Adaptive Role of the Epigenome in Three Deep-Sea Polychaetes.</title>
        <authorList>
            <person name="Perez M."/>
            <person name="Aroh O."/>
            <person name="Sun Y."/>
            <person name="Lan Y."/>
            <person name="Juniper S.K."/>
            <person name="Young C.R."/>
            <person name="Angers B."/>
            <person name="Qian P.Y."/>
        </authorList>
    </citation>
    <scope>NUCLEOTIDE SEQUENCE</scope>
    <source>
        <strain evidence="2">P08H-3</strain>
    </source>
</reference>
<accession>A0AAD9N6W7</accession>
<feature type="transmembrane region" description="Helical" evidence="1">
    <location>
        <begin position="29"/>
        <end position="45"/>
    </location>
</feature>
<evidence type="ECO:0000313" key="2">
    <source>
        <dbReference type="EMBL" id="KAK2156339.1"/>
    </source>
</evidence>
<keyword evidence="1" id="KW-0812">Transmembrane</keyword>
<dbReference type="EMBL" id="JAODUP010000216">
    <property type="protein sequence ID" value="KAK2156339.1"/>
    <property type="molecule type" value="Genomic_DNA"/>
</dbReference>
<evidence type="ECO:0000313" key="3">
    <source>
        <dbReference type="Proteomes" id="UP001208570"/>
    </source>
</evidence>
<name>A0AAD9N6W7_9ANNE</name>
<dbReference type="AlphaFoldDB" id="A0AAD9N6W7"/>
<sequence length="146" mass="16563">MLTCEVYAVTTIIITTLWIWNGRTYSLRTLSWAMFFPGLFVPWFNTDPYIMEQILGYNNFKSSVIFSVASVLYVIVIMALVFVINYLTGWGTKSGNCGNKVQRTGGLLVGLLKVIGEEWYYLGPVSYTYYGIVDQEILSSSQMEDS</sequence>
<proteinExistence type="predicted"/>
<gene>
    <name evidence="2" type="ORF">LSH36_216g07058</name>
</gene>
<comment type="caution">
    <text evidence="2">The sequence shown here is derived from an EMBL/GenBank/DDBJ whole genome shotgun (WGS) entry which is preliminary data.</text>
</comment>
<evidence type="ECO:0000256" key="1">
    <source>
        <dbReference type="SAM" id="Phobius"/>
    </source>
</evidence>
<protein>
    <submittedName>
        <fullName evidence="2">Uncharacterized protein</fullName>
    </submittedName>
</protein>
<keyword evidence="1" id="KW-0472">Membrane</keyword>
<feature type="transmembrane region" description="Helical" evidence="1">
    <location>
        <begin position="65"/>
        <end position="87"/>
    </location>
</feature>
<keyword evidence="3" id="KW-1185">Reference proteome</keyword>